<dbReference type="GO" id="GO:0071949">
    <property type="term" value="F:FAD binding"/>
    <property type="evidence" value="ECO:0007669"/>
    <property type="project" value="TreeGrafter"/>
</dbReference>
<dbReference type="PANTHER" id="PTHR11455:SF18">
    <property type="entry name" value="SI:CH1073-390K14.1"/>
    <property type="match status" value="1"/>
</dbReference>
<dbReference type="SUPFAM" id="SSF48173">
    <property type="entry name" value="Cryptochrome/photolyase FAD-binding domain"/>
    <property type="match status" value="1"/>
</dbReference>
<dbReference type="GO" id="GO:0005737">
    <property type="term" value="C:cytoplasm"/>
    <property type="evidence" value="ECO:0007669"/>
    <property type="project" value="TreeGrafter"/>
</dbReference>
<evidence type="ECO:0000256" key="2">
    <source>
        <dbReference type="ARBA" id="ARBA00005862"/>
    </source>
</evidence>
<dbReference type="STRING" id="294746.A5DRC8"/>
<dbReference type="GO" id="GO:0043153">
    <property type="term" value="P:entrainment of circadian clock by photoperiod"/>
    <property type="evidence" value="ECO:0007669"/>
    <property type="project" value="TreeGrafter"/>
</dbReference>
<feature type="site" description="Electron transfer via tryptophanyl radical" evidence="7">
    <location>
        <position position="518"/>
    </location>
</feature>
<evidence type="ECO:0000313" key="10">
    <source>
        <dbReference type="Proteomes" id="UP000001997"/>
    </source>
</evidence>
<dbReference type="Proteomes" id="UP000001997">
    <property type="component" value="Unassembled WGS sequence"/>
</dbReference>
<dbReference type="SUPFAM" id="SSF52425">
    <property type="entry name" value="Cryptochrome/photolyase, N-terminal domain"/>
    <property type="match status" value="1"/>
</dbReference>
<dbReference type="InterPro" id="IPR005101">
    <property type="entry name" value="Cryptochr/Photolyase_FAD-bd"/>
</dbReference>
<keyword evidence="10" id="KW-1185">Reference proteome</keyword>
<dbReference type="InterPro" id="IPR006050">
    <property type="entry name" value="DNA_photolyase_N"/>
</dbReference>
<dbReference type="InterPro" id="IPR036155">
    <property type="entry name" value="Crypto/Photolyase_N_sf"/>
</dbReference>
<dbReference type="eggNOG" id="KOG0133">
    <property type="taxonomic scope" value="Eukaryota"/>
</dbReference>
<reference evidence="9 10" key="1">
    <citation type="journal article" date="2009" name="Nature">
        <title>Evolution of pathogenicity and sexual reproduction in eight Candida genomes.</title>
        <authorList>
            <person name="Butler G."/>
            <person name="Rasmussen M.D."/>
            <person name="Lin M.F."/>
            <person name="Santos M.A."/>
            <person name="Sakthikumar S."/>
            <person name="Munro C.A."/>
            <person name="Rheinbay E."/>
            <person name="Grabherr M."/>
            <person name="Forche A."/>
            <person name="Reedy J.L."/>
            <person name="Agrafioti I."/>
            <person name="Arnaud M.B."/>
            <person name="Bates S."/>
            <person name="Brown A.J."/>
            <person name="Brunke S."/>
            <person name="Costanzo M.C."/>
            <person name="Fitzpatrick D.A."/>
            <person name="de Groot P.W."/>
            <person name="Harris D."/>
            <person name="Hoyer L.L."/>
            <person name="Hube B."/>
            <person name="Klis F.M."/>
            <person name="Kodira C."/>
            <person name="Lennard N."/>
            <person name="Logue M.E."/>
            <person name="Martin R."/>
            <person name="Neiman A.M."/>
            <person name="Nikolaou E."/>
            <person name="Quail M.A."/>
            <person name="Quinn J."/>
            <person name="Santos M.C."/>
            <person name="Schmitzberger F.F."/>
            <person name="Sherlock G."/>
            <person name="Shah P."/>
            <person name="Silverstein K.A."/>
            <person name="Skrzypek M.S."/>
            <person name="Soll D."/>
            <person name="Staggs R."/>
            <person name="Stansfield I."/>
            <person name="Stumpf M.P."/>
            <person name="Sudbery P.E."/>
            <person name="Srikantha T."/>
            <person name="Zeng Q."/>
            <person name="Berman J."/>
            <person name="Berriman M."/>
            <person name="Heitman J."/>
            <person name="Gow N.A."/>
            <person name="Lorenz M.C."/>
            <person name="Birren B.W."/>
            <person name="Kellis M."/>
            <person name="Cuomo C.A."/>
        </authorList>
    </citation>
    <scope>NUCLEOTIDE SEQUENCE [LARGE SCALE GENOMIC DNA]</scope>
    <source>
        <strain evidence="10">ATCC 6260 / CBS 566 / DSM 6381 / JCM 1539 / NBRC 10279 / NRRL Y-324</strain>
    </source>
</reference>
<dbReference type="PANTHER" id="PTHR11455">
    <property type="entry name" value="CRYPTOCHROME"/>
    <property type="match status" value="1"/>
</dbReference>
<dbReference type="PROSITE" id="PS00691">
    <property type="entry name" value="DNA_PHOTOLYASES_1_2"/>
    <property type="match status" value="1"/>
</dbReference>
<dbReference type="GO" id="GO:0003904">
    <property type="term" value="F:deoxyribodipyrimidine photo-lyase activity"/>
    <property type="evidence" value="ECO:0007669"/>
    <property type="project" value="TreeGrafter"/>
</dbReference>
<evidence type="ECO:0000256" key="1">
    <source>
        <dbReference type="ARBA" id="ARBA00001932"/>
    </source>
</evidence>
<dbReference type="Pfam" id="PF00875">
    <property type="entry name" value="DNA_photolyase"/>
    <property type="match status" value="1"/>
</dbReference>
<dbReference type="OMA" id="YTVFTPY"/>
<dbReference type="GO" id="GO:0006139">
    <property type="term" value="P:nucleobase-containing compound metabolic process"/>
    <property type="evidence" value="ECO:0007669"/>
    <property type="project" value="UniProtKB-ARBA"/>
</dbReference>
<dbReference type="InterPro" id="IPR014729">
    <property type="entry name" value="Rossmann-like_a/b/a_fold"/>
</dbReference>
<feature type="binding site" evidence="6">
    <location>
        <position position="355"/>
    </location>
    <ligand>
        <name>FAD</name>
        <dbReference type="ChEBI" id="CHEBI:57692"/>
    </ligand>
</feature>
<dbReference type="GeneID" id="5123783"/>
<gene>
    <name evidence="9" type="ORF">PGUG_05829</name>
</gene>
<evidence type="ECO:0000256" key="6">
    <source>
        <dbReference type="PIRSR" id="PIRSR602081-1"/>
    </source>
</evidence>
<comment type="cofactor">
    <cofactor evidence="6">
        <name>FAD</name>
        <dbReference type="ChEBI" id="CHEBI:57692"/>
    </cofactor>
    <text evidence="6">Binds 1 FAD per subunit.</text>
</comment>
<dbReference type="Pfam" id="PF03441">
    <property type="entry name" value="FAD_binding_7"/>
    <property type="match status" value="1"/>
</dbReference>
<dbReference type="OrthoDB" id="435881at2759"/>
<evidence type="ECO:0000259" key="8">
    <source>
        <dbReference type="PROSITE" id="PS51645"/>
    </source>
</evidence>
<keyword evidence="4 6" id="KW-0274">FAD</keyword>
<dbReference type="EMBL" id="CH408162">
    <property type="protein sequence ID" value="EDK41731.2"/>
    <property type="molecule type" value="Genomic_DNA"/>
</dbReference>
<keyword evidence="5" id="KW-0157">Chromophore</keyword>
<dbReference type="InterPro" id="IPR036134">
    <property type="entry name" value="Crypto/Photolyase_FAD-like_sf"/>
</dbReference>
<dbReference type="VEuPathDB" id="FungiDB:PGUG_05829"/>
<dbReference type="FunFam" id="1.10.579.10:FF:000003">
    <property type="entry name" value="Deoxyribodipyrimidine photo-lyase"/>
    <property type="match status" value="1"/>
</dbReference>
<dbReference type="RefSeq" id="XP_001482066.2">
    <property type="nucleotide sequence ID" value="XM_001482016.1"/>
</dbReference>
<feature type="binding site" evidence="6">
    <location>
        <begin position="508"/>
        <end position="510"/>
    </location>
    <ligand>
        <name>FAD</name>
        <dbReference type="ChEBI" id="CHEBI:57692"/>
    </ligand>
</feature>
<feature type="binding site" evidence="6">
    <location>
        <begin position="410"/>
        <end position="417"/>
    </location>
    <ligand>
        <name>FAD</name>
        <dbReference type="ChEBI" id="CHEBI:57692"/>
    </ligand>
</feature>
<dbReference type="InParanoid" id="A5DRC8"/>
<dbReference type="Gene3D" id="1.25.40.80">
    <property type="match status" value="1"/>
</dbReference>
<evidence type="ECO:0000313" key="9">
    <source>
        <dbReference type="EMBL" id="EDK41731.2"/>
    </source>
</evidence>
<dbReference type="PRINTS" id="PR00147">
    <property type="entry name" value="DNAPHOTLYASE"/>
</dbReference>
<dbReference type="GO" id="GO:0006950">
    <property type="term" value="P:response to stress"/>
    <property type="evidence" value="ECO:0007669"/>
    <property type="project" value="UniProtKB-ARBA"/>
</dbReference>
<evidence type="ECO:0000256" key="4">
    <source>
        <dbReference type="ARBA" id="ARBA00022827"/>
    </source>
</evidence>
<organism evidence="9 10">
    <name type="scientific">Meyerozyma guilliermondii (strain ATCC 6260 / CBS 566 / DSM 6381 / JCM 1539 / NBRC 10279 / NRRL Y-324)</name>
    <name type="common">Yeast</name>
    <name type="synonym">Candida guilliermondii</name>
    <dbReference type="NCBI Taxonomy" id="294746"/>
    <lineage>
        <taxon>Eukaryota</taxon>
        <taxon>Fungi</taxon>
        <taxon>Dikarya</taxon>
        <taxon>Ascomycota</taxon>
        <taxon>Saccharomycotina</taxon>
        <taxon>Pichiomycetes</taxon>
        <taxon>Debaryomycetaceae</taxon>
        <taxon>Meyerozyma</taxon>
    </lineage>
</organism>
<feature type="site" description="Electron transfer via tryptophanyl radical" evidence="7">
    <location>
        <position position="442"/>
    </location>
</feature>
<feature type="site" description="Electron transfer via tryptophanyl radical" evidence="7">
    <location>
        <position position="495"/>
    </location>
</feature>
<dbReference type="Gene3D" id="3.40.50.620">
    <property type="entry name" value="HUPs"/>
    <property type="match status" value="1"/>
</dbReference>
<feature type="domain" description="Photolyase/cryptochrome alpha/beta" evidence="8">
    <location>
        <begin position="113"/>
        <end position="250"/>
    </location>
</feature>
<feature type="binding site" evidence="6">
    <location>
        <position position="407"/>
    </location>
    <ligand>
        <name>FAD</name>
        <dbReference type="ChEBI" id="CHEBI:57692"/>
    </ligand>
</feature>
<dbReference type="PROSITE" id="PS00394">
    <property type="entry name" value="DNA_PHOTOLYASES_1_1"/>
    <property type="match status" value="1"/>
</dbReference>
<protein>
    <recommendedName>
        <fullName evidence="8">Photolyase/cryptochrome alpha/beta domain-containing protein</fullName>
    </recommendedName>
</protein>
<proteinExistence type="inferred from homology"/>
<comment type="similarity">
    <text evidence="2">Belongs to the DNA photolyase class-1 family.</text>
</comment>
<keyword evidence="3 6" id="KW-0285">Flavoprotein</keyword>
<dbReference type="KEGG" id="pgu:PGUG_05829"/>
<dbReference type="GO" id="GO:0003677">
    <property type="term" value="F:DNA binding"/>
    <property type="evidence" value="ECO:0007669"/>
    <property type="project" value="TreeGrafter"/>
</dbReference>
<dbReference type="FunCoup" id="A5DRC8">
    <property type="interactions" value="330"/>
</dbReference>
<dbReference type="AlphaFoldDB" id="A5DRC8"/>
<dbReference type="PROSITE" id="PS51645">
    <property type="entry name" value="PHR_CRY_ALPHA_BETA"/>
    <property type="match status" value="1"/>
</dbReference>
<evidence type="ECO:0000256" key="7">
    <source>
        <dbReference type="PIRSR" id="PIRSR602081-2"/>
    </source>
</evidence>
<name>A5DRC8_PICGU</name>
<evidence type="ECO:0000256" key="3">
    <source>
        <dbReference type="ARBA" id="ARBA00022630"/>
    </source>
</evidence>
<evidence type="ECO:0000256" key="5">
    <source>
        <dbReference type="ARBA" id="ARBA00022991"/>
    </source>
</evidence>
<dbReference type="Gene3D" id="1.10.579.10">
    <property type="entry name" value="DNA Cyclobutane Dipyrimidine Photolyase, subunit A, domain 3"/>
    <property type="match status" value="1"/>
</dbReference>
<dbReference type="GO" id="GO:0032922">
    <property type="term" value="P:circadian regulation of gene expression"/>
    <property type="evidence" value="ECO:0007669"/>
    <property type="project" value="TreeGrafter"/>
</dbReference>
<dbReference type="GO" id="GO:0005634">
    <property type="term" value="C:nucleus"/>
    <property type="evidence" value="ECO:0007669"/>
    <property type="project" value="TreeGrafter"/>
</dbReference>
<sequence length="607" mass="70882">MHVILTSLAHFFFRSKRFRSCKQSRKSGGLHALQQPLKQHGTIIVDKRKMSSPRAKRPKLERLSSFYSEYYPRPKPDLSLVQKYLKEENKPYHILNRTLDETADARSSIRPQGCVGHLFLRDFRQSDNTGLNAASRMAAKENLPLVCLYVLCRDDLFAHGVSGFQLEYRLRSLELLREELAQKNIPLVFLNVDERKEVVPIVKEKAQQLKISHLFANIEYEVDELRRYTNLCKELLKADISFQPHNDTTLAVPGTIVTKSKGTQFSVFTPWYRAWCAHLNKMKDPFQVRAKPEANSDEFRQRNSHLFDSKIPQAPPGKQLTEKQKEAFEKYHKPGENAAWDDLQDFITSGRIKRYNVDRNDPSVNGVSRMSVHFASGTINARTVIRSLLDHKLLRTIDSGNDGAREWARQVAWRDFYRHVLCNWPHICMFKPFISNMDEVKWEYNSDHFERWCQGKTGYPIVDAAMRQLSEMGYLHNRVRMVVASFLSKHLMIDWREGERYFLENLADGDFPSNNGGWGFSSSVGVDPQPYFRIFNPWTQAEKFDKKGDYIRKWLPELREIQDVKGIHNPYENGYRQIAEKNGYPPPIVDHKTARERALERYKEAKY</sequence>
<dbReference type="InterPro" id="IPR002081">
    <property type="entry name" value="Cryptochrome/DNA_photolyase_1"/>
</dbReference>
<dbReference type="HOGENOM" id="CLU_010348_2_1_1"/>
<comment type="cofactor">
    <cofactor evidence="1">
        <name>(6R)-5,10-methylene-5,6,7,8-tetrahydrofolate</name>
        <dbReference type="ChEBI" id="CHEBI:15636"/>
    </cofactor>
</comment>
<dbReference type="InterPro" id="IPR018394">
    <property type="entry name" value="DNA_photolyase_1_CS_C"/>
</dbReference>
<accession>A5DRC8</accession>